<dbReference type="GO" id="GO:0003924">
    <property type="term" value="F:GTPase activity"/>
    <property type="evidence" value="ECO:0007669"/>
    <property type="project" value="InterPro"/>
</dbReference>
<dbReference type="EC" id="3.6.5.5" evidence="3"/>
<evidence type="ECO:0000256" key="1">
    <source>
        <dbReference type="ARBA" id="ARBA00004434"/>
    </source>
</evidence>
<evidence type="ECO:0000256" key="4">
    <source>
        <dbReference type="ARBA" id="ARBA00022692"/>
    </source>
</evidence>
<dbReference type="Pfam" id="PF19434">
    <property type="entry name" value="OPA1_C"/>
    <property type="match status" value="1"/>
</dbReference>
<keyword evidence="7" id="KW-0999">Mitochondrion inner membrane</keyword>
<keyword evidence="6" id="KW-0547">Nucleotide-binding</keyword>
<dbReference type="PANTHER" id="PTHR11566:SF67">
    <property type="entry name" value="DYNAMIN-LIKE 120 KDA PROTEIN, MITOCHONDRIAL"/>
    <property type="match status" value="1"/>
</dbReference>
<keyword evidence="16" id="KW-1015">Disulfide bond</keyword>
<dbReference type="CDD" id="cd08771">
    <property type="entry name" value="DLP_1"/>
    <property type="match status" value="1"/>
</dbReference>
<dbReference type="GO" id="GO:0006915">
    <property type="term" value="P:apoptotic process"/>
    <property type="evidence" value="ECO:0007669"/>
    <property type="project" value="UniProtKB-KW"/>
</dbReference>
<evidence type="ECO:0000256" key="13">
    <source>
        <dbReference type="ARBA" id="ARBA00023128"/>
    </source>
</evidence>
<dbReference type="InterPro" id="IPR045063">
    <property type="entry name" value="Dynamin_N"/>
</dbReference>
<evidence type="ECO:0000256" key="15">
    <source>
        <dbReference type="ARBA" id="ARBA00023136"/>
    </source>
</evidence>
<evidence type="ECO:0000256" key="19">
    <source>
        <dbReference type="SAM" id="Coils"/>
    </source>
</evidence>
<feature type="coiled-coil region" evidence="19">
    <location>
        <begin position="972"/>
        <end position="1031"/>
    </location>
</feature>
<dbReference type="GO" id="GO:0006897">
    <property type="term" value="P:endocytosis"/>
    <property type="evidence" value="ECO:0007669"/>
    <property type="project" value="TreeGrafter"/>
</dbReference>
<comment type="catalytic activity">
    <reaction evidence="18">
        <text>GTP + H2O = GDP + phosphate + H(+)</text>
        <dbReference type="Rhea" id="RHEA:19669"/>
        <dbReference type="ChEBI" id="CHEBI:15377"/>
        <dbReference type="ChEBI" id="CHEBI:15378"/>
        <dbReference type="ChEBI" id="CHEBI:37565"/>
        <dbReference type="ChEBI" id="CHEBI:43474"/>
        <dbReference type="ChEBI" id="CHEBI:58189"/>
        <dbReference type="EC" id="3.6.5.5"/>
    </reaction>
</comment>
<dbReference type="AlphaFoldDB" id="A0AAW0TRS7"/>
<dbReference type="GO" id="GO:0008053">
    <property type="term" value="P:mitochondrial fusion"/>
    <property type="evidence" value="ECO:0007669"/>
    <property type="project" value="TreeGrafter"/>
</dbReference>
<comment type="subcellular location">
    <subcellularLocation>
        <location evidence="1">Mitochondrion inner membrane</location>
        <topology evidence="1">Single-pass membrane protein</topology>
    </subcellularLocation>
    <subcellularLocation>
        <location evidence="2">Mitochondrion intermembrane space</location>
    </subcellularLocation>
</comment>
<evidence type="ECO:0000256" key="8">
    <source>
        <dbReference type="ARBA" id="ARBA00022801"/>
    </source>
</evidence>
<feature type="coiled-coil region" evidence="19">
    <location>
        <begin position="233"/>
        <end position="320"/>
    </location>
</feature>
<dbReference type="GO" id="GO:0005758">
    <property type="term" value="C:mitochondrial intermembrane space"/>
    <property type="evidence" value="ECO:0007669"/>
    <property type="project" value="UniProtKB-SubCell"/>
</dbReference>
<dbReference type="InterPro" id="IPR045817">
    <property type="entry name" value="OPA1_C"/>
</dbReference>
<dbReference type="GO" id="GO:0008289">
    <property type="term" value="F:lipid binding"/>
    <property type="evidence" value="ECO:0007669"/>
    <property type="project" value="UniProtKB-KW"/>
</dbReference>
<dbReference type="SMART" id="SM00053">
    <property type="entry name" value="DYNc"/>
    <property type="match status" value="1"/>
</dbReference>
<dbReference type="InterPro" id="IPR022812">
    <property type="entry name" value="Dynamin"/>
</dbReference>
<dbReference type="Pfam" id="PF00350">
    <property type="entry name" value="Dynamin_N"/>
    <property type="match status" value="1"/>
</dbReference>
<keyword evidence="5" id="KW-0053">Apoptosis</keyword>
<evidence type="ECO:0000256" key="12">
    <source>
        <dbReference type="ARBA" id="ARBA00023121"/>
    </source>
</evidence>
<dbReference type="GO" id="GO:0016559">
    <property type="term" value="P:peroxisome fission"/>
    <property type="evidence" value="ECO:0007669"/>
    <property type="project" value="TreeGrafter"/>
</dbReference>
<keyword evidence="13" id="KW-0496">Mitochondrion</keyword>
<dbReference type="PRINTS" id="PR00195">
    <property type="entry name" value="DYNAMIN"/>
</dbReference>
<keyword evidence="15" id="KW-0472">Membrane</keyword>
<dbReference type="EMBL" id="JARAKH010000027">
    <property type="protein sequence ID" value="KAK8389287.1"/>
    <property type="molecule type" value="Genomic_DNA"/>
</dbReference>
<evidence type="ECO:0000256" key="5">
    <source>
        <dbReference type="ARBA" id="ARBA00022703"/>
    </source>
</evidence>
<dbReference type="GO" id="GO:0005743">
    <property type="term" value="C:mitochondrial inner membrane"/>
    <property type="evidence" value="ECO:0007669"/>
    <property type="project" value="UniProtKB-SubCell"/>
</dbReference>
<dbReference type="Proteomes" id="UP001487740">
    <property type="component" value="Unassembled WGS sequence"/>
</dbReference>
<comment type="caution">
    <text evidence="21">The sequence shown here is derived from an EMBL/GenBank/DDBJ whole genome shotgun (WGS) entry which is preliminary data.</text>
</comment>
<dbReference type="PANTHER" id="PTHR11566">
    <property type="entry name" value="DYNAMIN"/>
    <property type="match status" value="1"/>
</dbReference>
<protein>
    <recommendedName>
        <fullName evidence="17">Dynamin-like GTPase OPA1, mitochondrial</fullName>
        <ecNumber evidence="3">3.6.5.5</ecNumber>
    </recommendedName>
</protein>
<evidence type="ECO:0000256" key="18">
    <source>
        <dbReference type="ARBA" id="ARBA00048040"/>
    </source>
</evidence>
<evidence type="ECO:0000256" key="17">
    <source>
        <dbReference type="ARBA" id="ARBA00044791"/>
    </source>
</evidence>
<reference evidence="21 22" key="1">
    <citation type="submission" date="2023-03" db="EMBL/GenBank/DDBJ databases">
        <title>High-quality genome of Scylla paramamosain provides insights in environmental adaptation.</title>
        <authorList>
            <person name="Zhang L."/>
        </authorList>
    </citation>
    <scope>NUCLEOTIDE SEQUENCE [LARGE SCALE GENOMIC DNA]</scope>
    <source>
        <strain evidence="21">LZ_2023a</strain>
        <tissue evidence="21">Muscle</tissue>
    </source>
</reference>
<dbReference type="FunFam" id="3.40.50.300:FF:000171">
    <property type="entry name" value="Dynamin-like 120 kDa protein, mitochondrial"/>
    <property type="match status" value="1"/>
</dbReference>
<name>A0AAW0TRS7_SCYPA</name>
<keyword evidence="10" id="KW-1133">Transmembrane helix</keyword>
<evidence type="ECO:0000256" key="3">
    <source>
        <dbReference type="ARBA" id="ARBA00011980"/>
    </source>
</evidence>
<evidence type="ECO:0000256" key="10">
    <source>
        <dbReference type="ARBA" id="ARBA00022989"/>
    </source>
</evidence>
<dbReference type="SUPFAM" id="SSF52540">
    <property type="entry name" value="P-loop containing nucleoside triphosphate hydrolases"/>
    <property type="match status" value="1"/>
</dbReference>
<organism evidence="21 22">
    <name type="scientific">Scylla paramamosain</name>
    <name type="common">Mud crab</name>
    <dbReference type="NCBI Taxonomy" id="85552"/>
    <lineage>
        <taxon>Eukaryota</taxon>
        <taxon>Metazoa</taxon>
        <taxon>Ecdysozoa</taxon>
        <taxon>Arthropoda</taxon>
        <taxon>Crustacea</taxon>
        <taxon>Multicrustacea</taxon>
        <taxon>Malacostraca</taxon>
        <taxon>Eumalacostraca</taxon>
        <taxon>Eucarida</taxon>
        <taxon>Decapoda</taxon>
        <taxon>Pleocyemata</taxon>
        <taxon>Brachyura</taxon>
        <taxon>Eubrachyura</taxon>
        <taxon>Portunoidea</taxon>
        <taxon>Portunidae</taxon>
        <taxon>Portuninae</taxon>
        <taxon>Scylla</taxon>
    </lineage>
</organism>
<keyword evidence="9" id="KW-0809">Transit peptide</keyword>
<proteinExistence type="predicted"/>
<dbReference type="GO" id="GO:0000266">
    <property type="term" value="P:mitochondrial fission"/>
    <property type="evidence" value="ECO:0007669"/>
    <property type="project" value="TreeGrafter"/>
</dbReference>
<evidence type="ECO:0000313" key="21">
    <source>
        <dbReference type="EMBL" id="KAK8389287.1"/>
    </source>
</evidence>
<dbReference type="Gene3D" id="3.40.50.300">
    <property type="entry name" value="P-loop containing nucleotide triphosphate hydrolases"/>
    <property type="match status" value="1"/>
</dbReference>
<accession>A0AAW0TRS7</accession>
<gene>
    <name evidence="21" type="ORF">O3P69_008781</name>
</gene>
<dbReference type="InterPro" id="IPR027417">
    <property type="entry name" value="P-loop_NTPase"/>
</dbReference>
<evidence type="ECO:0000256" key="11">
    <source>
        <dbReference type="ARBA" id="ARBA00023054"/>
    </source>
</evidence>
<keyword evidence="22" id="KW-1185">Reference proteome</keyword>
<evidence type="ECO:0000256" key="7">
    <source>
        <dbReference type="ARBA" id="ARBA00022792"/>
    </source>
</evidence>
<evidence type="ECO:0000259" key="20">
    <source>
        <dbReference type="PROSITE" id="PS51718"/>
    </source>
</evidence>
<keyword evidence="8" id="KW-0378">Hydrolase</keyword>
<dbReference type="GO" id="GO:0005874">
    <property type="term" value="C:microtubule"/>
    <property type="evidence" value="ECO:0007669"/>
    <property type="project" value="TreeGrafter"/>
</dbReference>
<feature type="domain" description="Dynamin-type G" evidence="20">
    <location>
        <begin position="359"/>
        <end position="635"/>
    </location>
</feature>
<dbReference type="GO" id="GO:0005525">
    <property type="term" value="F:GTP binding"/>
    <property type="evidence" value="ECO:0007669"/>
    <property type="project" value="UniProtKB-KW"/>
</dbReference>
<keyword evidence="4" id="KW-0812">Transmembrane</keyword>
<evidence type="ECO:0000256" key="16">
    <source>
        <dbReference type="ARBA" id="ARBA00023157"/>
    </source>
</evidence>
<keyword evidence="12" id="KW-0446">Lipid-binding</keyword>
<evidence type="ECO:0000256" key="14">
    <source>
        <dbReference type="ARBA" id="ARBA00023134"/>
    </source>
</evidence>
<evidence type="ECO:0000313" key="22">
    <source>
        <dbReference type="Proteomes" id="UP001487740"/>
    </source>
</evidence>
<evidence type="ECO:0000256" key="9">
    <source>
        <dbReference type="ARBA" id="ARBA00022946"/>
    </source>
</evidence>
<dbReference type="GO" id="GO:0048312">
    <property type="term" value="P:intracellular distribution of mitochondria"/>
    <property type="evidence" value="ECO:0007669"/>
    <property type="project" value="TreeGrafter"/>
</dbReference>
<dbReference type="InterPro" id="IPR030381">
    <property type="entry name" value="G_DYNAMIN_dom"/>
</dbReference>
<dbReference type="InterPro" id="IPR001401">
    <property type="entry name" value="Dynamin_GTPase"/>
</dbReference>
<keyword evidence="11 19" id="KW-0175">Coiled coil</keyword>
<sequence>MYKLVKGRFGYAVRVVGGTQARWARQKLSSRGEQEAVGRVVVPIARHFTSLHNTRGALLRLPGPRYSVPKRGIGMLVARVLRGALKIRYLLLGGSIAGGSALAKTYEQWKEALPDTKFLEDLLPSQEDLDSVRASLISYRDKIKDSIPEFSLDPKLWEAGEEGYSQIAGWFKERLDDAIQAAEEDKKSGSSIFSDGEILTLSGGVRAPAPLAKDFSPDLKQHALSFTSMGSSSEKEREKAELLRMRLSQLEAELQEKTEHFTKELASVVHENADLKQKIQANDNIREKYESLQEELMQVQLKYQREIERLEKDNKELRKSLMLRAGDKVARKKVKKSLIDMYSEVLDELCDYDSSYDTQDHLPRVVVVGDQSSGKTSVLEMVAQARIFPRGAGEMMTRAPVMVTLSEGPYHIASFKDSTREFDLTKESELAELRKEVELRMRNSVRNGRTVSQEVISMTVRGPGLQRMVLVDLPGIISTVTTDMAADTREAIRSISQQYMSNPNAIILCIQDGSVDAERSNVTDLVSQMDPQGKRTIFVLTKVDLAEENLANPDRIRKILAGKLFPMRALGYFAVVTGRGNQEDSIQAIKDYEESFFSSSKIFKGGVINSHQCTTRNLSFAVSERFWKMVRDTVEQQADAFKATRFNLETEWKNNFPRTRELDRDELFEKARGDILDEVVNLSQVSPKQWEDVLSKKMWEKMATYIFENIYLPAAQATSSGTFNTTADIRLKQWADQMLPRRCVEVGWETLQDEFRKFIERAKNSKDHDTIFDNLKACVVDEAMRRHAWEDKAADVLRVIQLNALEDRSVSDKQQWDAACHFLEESVKEKLTATETTLREMVGPGTREQWLYWTYPTEDQKRRATVRAELEKLLATDYNHKNTLTYDEVTAVRKNTQNSGVEVDNEFIREMWHPVYRRHFLRRALAKAYDCRKAFYAYHQGLEGELGVECNDVVLFWRIQQMFKITANALRQQVMNREARRLEKEIKEVLEEFGCDQEKKEQLLTGRRVLLAEELKRVRQIQEKLEEFIHALNAEK</sequence>
<evidence type="ECO:0000256" key="6">
    <source>
        <dbReference type="ARBA" id="ARBA00022741"/>
    </source>
</evidence>
<dbReference type="GO" id="GO:0008017">
    <property type="term" value="F:microtubule binding"/>
    <property type="evidence" value="ECO:0007669"/>
    <property type="project" value="TreeGrafter"/>
</dbReference>
<evidence type="ECO:0000256" key="2">
    <source>
        <dbReference type="ARBA" id="ARBA00004569"/>
    </source>
</evidence>
<keyword evidence="14" id="KW-0342">GTP-binding</keyword>
<dbReference type="PROSITE" id="PS51718">
    <property type="entry name" value="G_DYNAMIN_2"/>
    <property type="match status" value="1"/>
</dbReference>